<protein>
    <recommendedName>
        <fullName evidence="4">Sensor domain-containing protein</fullName>
    </recommendedName>
</protein>
<sequence>MRVTGAVLACALVAATAGACGHGLFGAPGGNEELRRASKALADMDDPSVDFTDRAEAAWQSPFHPANRQCGRLFDLAEGKAGDLASATHEATSFRGGRLGESTGVVLAAYAPSGAREALRSVAGLMRDCAVASVRTAGGGDRLVGSELPVGAIGDGVEARRFRGRVGGYPYEMHLVVVRSGDMLISLVHTGLARLDPERTAKLAAVVAARVGRAAE</sequence>
<evidence type="ECO:0000313" key="2">
    <source>
        <dbReference type="EMBL" id="MFC4584715.1"/>
    </source>
</evidence>
<organism evidence="2 3">
    <name type="scientific">Sphaerisporangium corydalis</name>
    <dbReference type="NCBI Taxonomy" id="1441875"/>
    <lineage>
        <taxon>Bacteria</taxon>
        <taxon>Bacillati</taxon>
        <taxon>Actinomycetota</taxon>
        <taxon>Actinomycetes</taxon>
        <taxon>Streptosporangiales</taxon>
        <taxon>Streptosporangiaceae</taxon>
        <taxon>Sphaerisporangium</taxon>
    </lineage>
</organism>
<dbReference type="EMBL" id="JBHSFN010000001">
    <property type="protein sequence ID" value="MFC4584715.1"/>
    <property type="molecule type" value="Genomic_DNA"/>
</dbReference>
<keyword evidence="1" id="KW-0732">Signal</keyword>
<name>A0ABV9E5E8_9ACTN</name>
<feature type="chain" id="PRO_5045692021" description="Sensor domain-containing protein" evidence="1">
    <location>
        <begin position="20"/>
        <end position="216"/>
    </location>
</feature>
<evidence type="ECO:0000256" key="1">
    <source>
        <dbReference type="SAM" id="SignalP"/>
    </source>
</evidence>
<accession>A0ABV9E5E8</accession>
<feature type="signal peptide" evidence="1">
    <location>
        <begin position="1"/>
        <end position="19"/>
    </location>
</feature>
<keyword evidence="3" id="KW-1185">Reference proteome</keyword>
<reference evidence="3" key="1">
    <citation type="journal article" date="2019" name="Int. J. Syst. Evol. Microbiol.">
        <title>The Global Catalogue of Microorganisms (GCM) 10K type strain sequencing project: providing services to taxonomists for standard genome sequencing and annotation.</title>
        <authorList>
            <consortium name="The Broad Institute Genomics Platform"/>
            <consortium name="The Broad Institute Genome Sequencing Center for Infectious Disease"/>
            <person name="Wu L."/>
            <person name="Ma J."/>
        </authorList>
    </citation>
    <scope>NUCLEOTIDE SEQUENCE [LARGE SCALE GENOMIC DNA]</scope>
    <source>
        <strain evidence="3">CCUG 49560</strain>
    </source>
</reference>
<dbReference type="PROSITE" id="PS51257">
    <property type="entry name" value="PROKAR_LIPOPROTEIN"/>
    <property type="match status" value="1"/>
</dbReference>
<gene>
    <name evidence="2" type="ORF">ACFO8L_01425</name>
</gene>
<evidence type="ECO:0000313" key="3">
    <source>
        <dbReference type="Proteomes" id="UP001595891"/>
    </source>
</evidence>
<proteinExistence type="predicted"/>
<dbReference type="RefSeq" id="WP_262842728.1">
    <property type="nucleotide sequence ID" value="NZ_JANZYP010000013.1"/>
</dbReference>
<comment type="caution">
    <text evidence="2">The sequence shown here is derived from an EMBL/GenBank/DDBJ whole genome shotgun (WGS) entry which is preliminary data.</text>
</comment>
<evidence type="ECO:0008006" key="4">
    <source>
        <dbReference type="Google" id="ProtNLM"/>
    </source>
</evidence>
<dbReference type="Proteomes" id="UP001595891">
    <property type="component" value="Unassembled WGS sequence"/>
</dbReference>